<dbReference type="Proteomes" id="UP000887576">
    <property type="component" value="Unplaced"/>
</dbReference>
<protein>
    <submittedName>
        <fullName evidence="2">Uncharacterized protein</fullName>
    </submittedName>
</protein>
<evidence type="ECO:0000313" key="2">
    <source>
        <dbReference type="WBParaSite" id="JU765_v2.g9179.t1"/>
    </source>
</evidence>
<accession>A0AC34RR77</accession>
<reference evidence="2" key="1">
    <citation type="submission" date="2022-11" db="UniProtKB">
        <authorList>
            <consortium name="WormBaseParasite"/>
        </authorList>
    </citation>
    <scope>IDENTIFICATION</scope>
</reference>
<proteinExistence type="predicted"/>
<dbReference type="WBParaSite" id="JU765_v2.g9179.t1">
    <property type="protein sequence ID" value="JU765_v2.g9179.t1"/>
    <property type="gene ID" value="JU765_v2.g9179"/>
</dbReference>
<name>A0AC34RR77_9BILA</name>
<evidence type="ECO:0000313" key="1">
    <source>
        <dbReference type="Proteomes" id="UP000887576"/>
    </source>
</evidence>
<sequence length="95" mass="10826">MDYSNERPKLKPPPPPPSKPKPTIVVLRPNKPPPPPPPPSSTKPKLKPIIVKLPNQNQHYSAQLQKPVILNQTIPMPSYHDEEKRENPYDKVPYV</sequence>
<organism evidence="1 2">
    <name type="scientific">Panagrolaimus sp. JU765</name>
    <dbReference type="NCBI Taxonomy" id="591449"/>
    <lineage>
        <taxon>Eukaryota</taxon>
        <taxon>Metazoa</taxon>
        <taxon>Ecdysozoa</taxon>
        <taxon>Nematoda</taxon>
        <taxon>Chromadorea</taxon>
        <taxon>Rhabditida</taxon>
        <taxon>Tylenchina</taxon>
        <taxon>Panagrolaimomorpha</taxon>
        <taxon>Panagrolaimoidea</taxon>
        <taxon>Panagrolaimidae</taxon>
        <taxon>Panagrolaimus</taxon>
    </lineage>
</organism>